<keyword evidence="3" id="KW-1185">Reference proteome</keyword>
<keyword evidence="1" id="KW-1133">Transmembrane helix</keyword>
<protein>
    <submittedName>
        <fullName evidence="2">DUF1622 domain-containing protein</fullName>
    </submittedName>
</protein>
<dbReference type="PANTHER" id="PTHR38468:SF1">
    <property type="entry name" value="SLL0939 PROTEIN"/>
    <property type="match status" value="1"/>
</dbReference>
<dbReference type="Proteomes" id="UP001595969">
    <property type="component" value="Unassembled WGS sequence"/>
</dbReference>
<keyword evidence="1" id="KW-0812">Transmembrane</keyword>
<feature type="transmembrane region" description="Helical" evidence="1">
    <location>
        <begin position="12"/>
        <end position="36"/>
    </location>
</feature>
<dbReference type="Pfam" id="PF07784">
    <property type="entry name" value="DUF1622"/>
    <property type="match status" value="1"/>
</dbReference>
<feature type="transmembrane region" description="Helical" evidence="1">
    <location>
        <begin position="57"/>
        <end position="79"/>
    </location>
</feature>
<reference evidence="3" key="1">
    <citation type="journal article" date="2019" name="Int. J. Syst. Evol. Microbiol.">
        <title>The Global Catalogue of Microorganisms (GCM) 10K type strain sequencing project: providing services to taxonomists for standard genome sequencing and annotation.</title>
        <authorList>
            <consortium name="The Broad Institute Genomics Platform"/>
            <consortium name="The Broad Institute Genome Sequencing Center for Infectious Disease"/>
            <person name="Wu L."/>
            <person name="Ma J."/>
        </authorList>
    </citation>
    <scope>NUCLEOTIDE SEQUENCE [LARGE SCALE GENOMIC DNA]</scope>
    <source>
        <strain evidence="3">CGMCC 1.19032</strain>
    </source>
</reference>
<dbReference type="InterPro" id="IPR012427">
    <property type="entry name" value="DUF1622"/>
</dbReference>
<evidence type="ECO:0000313" key="3">
    <source>
        <dbReference type="Proteomes" id="UP001595969"/>
    </source>
</evidence>
<dbReference type="RefSeq" id="WP_239576146.1">
    <property type="nucleotide sequence ID" value="NZ_JAFBFD010000025.1"/>
</dbReference>
<keyword evidence="1" id="KW-0472">Membrane</keyword>
<evidence type="ECO:0000313" key="2">
    <source>
        <dbReference type="EMBL" id="MFC4719605.1"/>
    </source>
</evidence>
<name>A0ABV9MVQ9_9ENTE</name>
<feature type="transmembrane region" description="Helical" evidence="1">
    <location>
        <begin position="91"/>
        <end position="108"/>
    </location>
</feature>
<comment type="caution">
    <text evidence="2">The sequence shown here is derived from an EMBL/GenBank/DDBJ whole genome shotgun (WGS) entry which is preliminary data.</text>
</comment>
<evidence type="ECO:0000256" key="1">
    <source>
        <dbReference type="SAM" id="Phobius"/>
    </source>
</evidence>
<dbReference type="PANTHER" id="PTHR38468">
    <property type="entry name" value="SLL0939 PROTEIN"/>
    <property type="match status" value="1"/>
</dbReference>
<dbReference type="EMBL" id="JBHSGS010000042">
    <property type="protein sequence ID" value="MFC4719605.1"/>
    <property type="molecule type" value="Genomic_DNA"/>
</dbReference>
<proteinExistence type="predicted"/>
<accession>A0ABV9MVQ9</accession>
<gene>
    <name evidence="2" type="ORF">ACFO5I_07635</name>
</gene>
<sequence length="135" mass="15510">MKHTLINLLAPYFEILVIILDLLCVFVLLWGIVVAIKDFFLSERKRPSRKNAVKEITSIRSFLGSYILLSLEILIAADIIDSIVNPSLQDLVILGFIVIIRTILSYFLHKEIEDTQREQLAQESLIKNKEETRNA</sequence>
<organism evidence="2 3">
    <name type="scientific">Enterococcus lemanii</name>
    <dbReference type="NCBI Taxonomy" id="1159752"/>
    <lineage>
        <taxon>Bacteria</taxon>
        <taxon>Bacillati</taxon>
        <taxon>Bacillota</taxon>
        <taxon>Bacilli</taxon>
        <taxon>Lactobacillales</taxon>
        <taxon>Enterococcaceae</taxon>
        <taxon>Enterococcus</taxon>
    </lineage>
</organism>